<feature type="compositionally biased region" description="Basic and acidic residues" evidence="4">
    <location>
        <begin position="105"/>
        <end position="118"/>
    </location>
</feature>
<comment type="caution">
    <text evidence="5">The sequence shown here is derived from an EMBL/GenBank/DDBJ whole genome shotgun (WGS) entry which is preliminary data.</text>
</comment>
<dbReference type="AlphaFoldDB" id="A0AAD7VFB4"/>
<accession>A0AAD7VFB4</accession>
<reference evidence="5" key="1">
    <citation type="journal article" date="2023" name="Science">
        <title>Elucidation of the pathway for biosynthesis of saponin adjuvants from the soapbark tree.</title>
        <authorList>
            <person name="Reed J."/>
            <person name="Orme A."/>
            <person name="El-Demerdash A."/>
            <person name="Owen C."/>
            <person name="Martin L.B.B."/>
            <person name="Misra R.C."/>
            <person name="Kikuchi S."/>
            <person name="Rejzek M."/>
            <person name="Martin A.C."/>
            <person name="Harkess A."/>
            <person name="Leebens-Mack J."/>
            <person name="Louveau T."/>
            <person name="Stephenson M.J."/>
            <person name="Osbourn A."/>
        </authorList>
    </citation>
    <scope>NUCLEOTIDE SEQUENCE</scope>
    <source>
        <strain evidence="5">S10</strain>
    </source>
</reference>
<dbReference type="GO" id="GO:0005634">
    <property type="term" value="C:nucleus"/>
    <property type="evidence" value="ECO:0007669"/>
    <property type="project" value="UniProtKB-SubCell"/>
</dbReference>
<sequence length="118" mass="13546">MMRYKEEKEAKKESFRKYLESSGVVDTLIKVLVALYEQNDKPSSALKFIQEKIGGPSVVEYEKLQAELSDLQVKYSDLLIAHQEVRKELEEIKDLHPMAIASSKETTDGESPKRKKDD</sequence>
<dbReference type="KEGG" id="qsa:O6P43_011276"/>
<proteinExistence type="inferred from homology"/>
<dbReference type="Proteomes" id="UP001163823">
    <property type="component" value="Chromosome 4"/>
</dbReference>
<protein>
    <submittedName>
        <fullName evidence="5">c-Myc-binding protein-like</fullName>
    </submittedName>
</protein>
<evidence type="ECO:0000256" key="4">
    <source>
        <dbReference type="SAM" id="MobiDB-lite"/>
    </source>
</evidence>
<comment type="similarity">
    <text evidence="2">Belongs to the AMY1 family.</text>
</comment>
<keyword evidence="6" id="KW-1185">Reference proteome</keyword>
<evidence type="ECO:0000313" key="5">
    <source>
        <dbReference type="EMBL" id="KAJ7973568.1"/>
    </source>
</evidence>
<organism evidence="5 6">
    <name type="scientific">Quillaja saponaria</name>
    <name type="common">Soap bark tree</name>
    <dbReference type="NCBI Taxonomy" id="32244"/>
    <lineage>
        <taxon>Eukaryota</taxon>
        <taxon>Viridiplantae</taxon>
        <taxon>Streptophyta</taxon>
        <taxon>Embryophyta</taxon>
        <taxon>Tracheophyta</taxon>
        <taxon>Spermatophyta</taxon>
        <taxon>Magnoliopsida</taxon>
        <taxon>eudicotyledons</taxon>
        <taxon>Gunneridae</taxon>
        <taxon>Pentapetalae</taxon>
        <taxon>rosids</taxon>
        <taxon>fabids</taxon>
        <taxon>Fabales</taxon>
        <taxon>Quillajaceae</taxon>
        <taxon>Quillaja</taxon>
    </lineage>
</organism>
<evidence type="ECO:0000256" key="1">
    <source>
        <dbReference type="ARBA" id="ARBA00004123"/>
    </source>
</evidence>
<dbReference type="PANTHER" id="PTHR13168">
    <property type="entry name" value="ASSOCIATE OF C-MYC AMY-1"/>
    <property type="match status" value="1"/>
</dbReference>
<dbReference type="GO" id="GO:0003713">
    <property type="term" value="F:transcription coactivator activity"/>
    <property type="evidence" value="ECO:0007669"/>
    <property type="project" value="InterPro"/>
</dbReference>
<evidence type="ECO:0000256" key="2">
    <source>
        <dbReference type="ARBA" id="ARBA00009389"/>
    </source>
</evidence>
<feature type="region of interest" description="Disordered" evidence="4">
    <location>
        <begin position="96"/>
        <end position="118"/>
    </location>
</feature>
<evidence type="ECO:0000313" key="6">
    <source>
        <dbReference type="Proteomes" id="UP001163823"/>
    </source>
</evidence>
<dbReference type="EMBL" id="JARAOO010000004">
    <property type="protein sequence ID" value="KAJ7973568.1"/>
    <property type="molecule type" value="Genomic_DNA"/>
</dbReference>
<dbReference type="PANTHER" id="PTHR13168:SF0">
    <property type="entry name" value="C-MYC-BINDING PROTEIN"/>
    <property type="match status" value="1"/>
</dbReference>
<dbReference type="PRINTS" id="PR02028">
    <property type="entry name" value="CMYCBINDINGP"/>
</dbReference>
<comment type="subcellular location">
    <subcellularLocation>
        <location evidence="1">Nucleus</location>
    </subcellularLocation>
</comment>
<name>A0AAD7VFB4_QUISA</name>
<keyword evidence="3" id="KW-0539">Nucleus</keyword>
<dbReference type="InterPro" id="IPR026060">
    <property type="entry name" value="AMY1"/>
</dbReference>
<gene>
    <name evidence="5" type="ORF">O6P43_011276</name>
</gene>
<evidence type="ECO:0000256" key="3">
    <source>
        <dbReference type="ARBA" id="ARBA00023242"/>
    </source>
</evidence>